<dbReference type="InterPro" id="IPR050507">
    <property type="entry name" value="PDGF/VEGF_growth_factor"/>
</dbReference>
<evidence type="ECO:0000256" key="1">
    <source>
        <dbReference type="ARBA" id="ARBA00023030"/>
    </source>
</evidence>
<dbReference type="GO" id="GO:0008083">
    <property type="term" value="F:growth factor activity"/>
    <property type="evidence" value="ECO:0007669"/>
    <property type="project" value="UniProtKB-KW"/>
</dbReference>
<dbReference type="PANTHER" id="PTHR12025:SF15">
    <property type="entry name" value="VASCULAR ENDOTHELIAL GROWTH FACTOR C-LIKE ISOFORM X1"/>
    <property type="match status" value="1"/>
</dbReference>
<dbReference type="AlphaFoldDB" id="A0A423TKU4"/>
<comment type="caution">
    <text evidence="6">The sequence shown here is derived from an EMBL/GenBank/DDBJ whole genome shotgun (WGS) entry which is preliminary data.</text>
</comment>
<gene>
    <name evidence="6" type="ORF">C7M84_004293</name>
</gene>
<dbReference type="SUPFAM" id="SSF57501">
    <property type="entry name" value="Cystine-knot cytokines"/>
    <property type="match status" value="1"/>
</dbReference>
<feature type="domain" description="Platelet-derived growth factor (PDGF) family profile" evidence="5">
    <location>
        <begin position="150"/>
        <end position="229"/>
    </location>
</feature>
<dbReference type="PANTHER" id="PTHR12025">
    <property type="entry name" value="VASCULAR ENDOTHELIAL GROWTH FACTOR"/>
    <property type="match status" value="1"/>
</dbReference>
<dbReference type="GO" id="GO:0016020">
    <property type="term" value="C:membrane"/>
    <property type="evidence" value="ECO:0007669"/>
    <property type="project" value="InterPro"/>
</dbReference>
<reference evidence="6 7" key="2">
    <citation type="submission" date="2019-01" db="EMBL/GenBank/DDBJ databases">
        <title>The decoding of complex shrimp genome reveals the adaptation for benthos swimmer, frequently molting mechanism and breeding impact on genome.</title>
        <authorList>
            <person name="Sun Y."/>
            <person name="Gao Y."/>
            <person name="Yu Y."/>
        </authorList>
    </citation>
    <scope>NUCLEOTIDE SEQUENCE [LARGE SCALE GENOMIC DNA]</scope>
    <source>
        <tissue evidence="6">Muscle</tissue>
    </source>
</reference>
<keyword evidence="2" id="KW-1015">Disulfide bond</keyword>
<name>A0A423TKU4_PENVA</name>
<evidence type="ECO:0000259" key="5">
    <source>
        <dbReference type="PROSITE" id="PS50278"/>
    </source>
</evidence>
<dbReference type="PROSITE" id="PS50278">
    <property type="entry name" value="PDGF_2"/>
    <property type="match status" value="1"/>
</dbReference>
<reference evidence="6 7" key="1">
    <citation type="submission" date="2018-04" db="EMBL/GenBank/DDBJ databases">
        <authorList>
            <person name="Zhang X."/>
            <person name="Yuan J."/>
            <person name="Li F."/>
            <person name="Xiang J."/>
        </authorList>
    </citation>
    <scope>NUCLEOTIDE SEQUENCE [LARGE SCALE GENOMIC DNA]</scope>
    <source>
        <tissue evidence="6">Muscle</tissue>
    </source>
</reference>
<organism evidence="6 7">
    <name type="scientific">Penaeus vannamei</name>
    <name type="common">Whiteleg shrimp</name>
    <name type="synonym">Litopenaeus vannamei</name>
    <dbReference type="NCBI Taxonomy" id="6689"/>
    <lineage>
        <taxon>Eukaryota</taxon>
        <taxon>Metazoa</taxon>
        <taxon>Ecdysozoa</taxon>
        <taxon>Arthropoda</taxon>
        <taxon>Crustacea</taxon>
        <taxon>Multicrustacea</taxon>
        <taxon>Malacostraca</taxon>
        <taxon>Eumalacostraca</taxon>
        <taxon>Eucarida</taxon>
        <taxon>Decapoda</taxon>
        <taxon>Dendrobranchiata</taxon>
        <taxon>Penaeoidea</taxon>
        <taxon>Penaeidae</taxon>
        <taxon>Penaeus</taxon>
    </lineage>
</organism>
<evidence type="ECO:0000256" key="4">
    <source>
        <dbReference type="SAM" id="SignalP"/>
    </source>
</evidence>
<dbReference type="InterPro" id="IPR000072">
    <property type="entry name" value="PDGF/VEGF_dom"/>
</dbReference>
<comment type="similarity">
    <text evidence="3">Belongs to the PDGF/VEGF growth factor family.</text>
</comment>
<evidence type="ECO:0000313" key="6">
    <source>
        <dbReference type="EMBL" id="ROT77078.1"/>
    </source>
</evidence>
<keyword evidence="4" id="KW-0732">Signal</keyword>
<proteinExistence type="inferred from homology"/>
<evidence type="ECO:0000313" key="7">
    <source>
        <dbReference type="Proteomes" id="UP000283509"/>
    </source>
</evidence>
<dbReference type="Pfam" id="PF00341">
    <property type="entry name" value="PDGF"/>
    <property type="match status" value="1"/>
</dbReference>
<dbReference type="Gene3D" id="2.10.90.10">
    <property type="entry name" value="Cystine-knot cytokines"/>
    <property type="match status" value="1"/>
</dbReference>
<dbReference type="SMART" id="SM00141">
    <property type="entry name" value="PDGF"/>
    <property type="match status" value="1"/>
</dbReference>
<dbReference type="EMBL" id="QCYY01001568">
    <property type="protein sequence ID" value="ROT77078.1"/>
    <property type="molecule type" value="Genomic_DNA"/>
</dbReference>
<accession>A0A423TKU4</accession>
<evidence type="ECO:0000256" key="3">
    <source>
        <dbReference type="RuleBase" id="RU003818"/>
    </source>
</evidence>
<dbReference type="Proteomes" id="UP000283509">
    <property type="component" value="Unassembled WGS sequence"/>
</dbReference>
<feature type="signal peptide" evidence="4">
    <location>
        <begin position="1"/>
        <end position="23"/>
    </location>
</feature>
<dbReference type="OrthoDB" id="8878063at2759"/>
<keyword evidence="1 3" id="KW-0339">Growth factor</keyword>
<dbReference type="PROSITE" id="PS00249">
    <property type="entry name" value="PDGF_1"/>
    <property type="match status" value="1"/>
</dbReference>
<keyword evidence="7" id="KW-1185">Reference proteome</keyword>
<feature type="chain" id="PRO_5019158719" evidence="4">
    <location>
        <begin position="24"/>
        <end position="321"/>
    </location>
</feature>
<dbReference type="InterPro" id="IPR029034">
    <property type="entry name" value="Cystine-knot_cytokine"/>
</dbReference>
<dbReference type="InterPro" id="IPR023581">
    <property type="entry name" value="PD_growth_factor_CS"/>
</dbReference>
<protein>
    <submittedName>
        <fullName evidence="6">Vascular endothelial growth factor A</fullName>
    </submittedName>
</protein>
<evidence type="ECO:0000256" key="2">
    <source>
        <dbReference type="ARBA" id="ARBA00023157"/>
    </source>
</evidence>
<sequence length="321" mass="36140">MDMIRWRLVVVSCFLLAAPSTQTSPLNVADDSSLALLSQEWPLEVMLEVTAKKELREFVMNFHLDEVMCSSKALYELVVGEDSTDLAGYQWWSRQCGSKTDFSLLGFPDFTHASRARERRDANMGGGKQFFGLTPKEWKKIGKLITKMCCKPIKTMVELPTGGDLNVQLKPSCVAVRRCSGCCDSPLFECRPTKVTEKKFKVIAMGSEVPSRKIWVDEHKACECSCRLQVSLRHEELLERQGMGRETMRLRVQKGEEVPGGQALRRELLQMSDLTSNSIDLPRKVGAGGVGEGKDEIAFKVLSWLQVRCGRTMNMLLPRKL</sequence>